<evidence type="ECO:0000313" key="3">
    <source>
        <dbReference type="Proteomes" id="UP001219605"/>
    </source>
</evidence>
<accession>A0ABY7ZWK4</accession>
<dbReference type="RefSeq" id="WP_275034189.1">
    <property type="nucleotide sequence ID" value="NZ_CP118615.1"/>
</dbReference>
<name>A0ABY7ZWK4_9ACTN</name>
<sequence length="300" mass="32753">MSSSIATRQNDRYALDLLAAQRVLYSEVKRLRRLRTGLTAGAAAGSIALASAIEPARVPVGLLSGTGLLLFGLVAAGRERRHRQIAATIQEEFDTYVFGLPWNALLADPPPTDLVVRYANRRRRRVPDRDLTDWYPPPAGGNHVADMLMCQRVNVSWSTPLHRSWATFLGVVLAALVLAVTVLGVTGPLSGTDLAVAVIAPLLAPVQGLAEALRDNVVHARQSARLHAEILALWRSARDGATTVTTSDCRQVQDRLFQLRAAGPLVPDRLYRWRHRPLADAVQAQVDHLSARSRSGKELP</sequence>
<keyword evidence="1" id="KW-0812">Transmembrane</keyword>
<feature type="transmembrane region" description="Helical" evidence="1">
    <location>
        <begin position="165"/>
        <end position="188"/>
    </location>
</feature>
<keyword evidence="1" id="KW-1133">Transmembrane helix</keyword>
<organism evidence="2 3">
    <name type="scientific">Micromonospora cathayae</name>
    <dbReference type="NCBI Taxonomy" id="3028804"/>
    <lineage>
        <taxon>Bacteria</taxon>
        <taxon>Bacillati</taxon>
        <taxon>Actinomycetota</taxon>
        <taxon>Actinomycetes</taxon>
        <taxon>Micromonosporales</taxon>
        <taxon>Micromonosporaceae</taxon>
        <taxon>Micromonospora</taxon>
    </lineage>
</organism>
<proteinExistence type="predicted"/>
<keyword evidence="3" id="KW-1185">Reference proteome</keyword>
<gene>
    <name evidence="2" type="ORF">PVK37_13085</name>
</gene>
<feature type="transmembrane region" description="Helical" evidence="1">
    <location>
        <begin position="59"/>
        <end position="76"/>
    </location>
</feature>
<feature type="transmembrane region" description="Helical" evidence="1">
    <location>
        <begin position="34"/>
        <end position="53"/>
    </location>
</feature>
<dbReference type="Pfam" id="PF18159">
    <property type="entry name" value="S_4TM"/>
    <property type="match status" value="1"/>
</dbReference>
<keyword evidence="1" id="KW-0472">Membrane</keyword>
<dbReference type="Proteomes" id="UP001219605">
    <property type="component" value="Chromosome"/>
</dbReference>
<evidence type="ECO:0000256" key="1">
    <source>
        <dbReference type="SAM" id="Phobius"/>
    </source>
</evidence>
<dbReference type="InterPro" id="IPR049920">
    <property type="entry name" value="IK1_05631-like"/>
</dbReference>
<protein>
    <submittedName>
        <fullName evidence="2">S-4TM family putative pore-forming effector</fullName>
    </submittedName>
</protein>
<evidence type="ECO:0000313" key="2">
    <source>
        <dbReference type="EMBL" id="WDZ87268.1"/>
    </source>
</evidence>
<reference evidence="2 3" key="1">
    <citation type="submission" date="2023-02" db="EMBL/GenBank/DDBJ databases">
        <authorList>
            <person name="Mo P."/>
        </authorList>
    </citation>
    <scope>NUCLEOTIDE SEQUENCE [LARGE SCALE GENOMIC DNA]</scope>
    <source>
        <strain evidence="2 3">HUAS 3</strain>
    </source>
</reference>
<dbReference type="EMBL" id="CP118615">
    <property type="protein sequence ID" value="WDZ87268.1"/>
    <property type="molecule type" value="Genomic_DNA"/>
</dbReference>